<evidence type="ECO:0000256" key="2">
    <source>
        <dbReference type="SAM" id="Phobius"/>
    </source>
</evidence>
<dbReference type="Pfam" id="PF12349">
    <property type="entry name" value="Sterol-sensing"/>
    <property type="match status" value="1"/>
</dbReference>
<feature type="transmembrane region" description="Helical" evidence="2">
    <location>
        <begin position="468"/>
        <end position="489"/>
    </location>
</feature>
<feature type="transmembrane region" description="Helical" evidence="2">
    <location>
        <begin position="435"/>
        <end position="456"/>
    </location>
</feature>
<keyword evidence="5" id="KW-1185">Reference proteome</keyword>
<dbReference type="AlphaFoldDB" id="A0ABD0KUC8"/>
<sequence>MAARSVVGLCYSRVATSAGVVVVPTDADAVSREKWLTVELLNNWGDESKIGLTEIQLLDSAGCALPVPADSVTTNNARYQYREASVLFNGEEKTTNVDHTWTCEKARGENPPPALRIRVDKLQAGVASVRLWNLNDKENPKAAVKSVRIHADGENKTTVEAEINKCGSTEISLTNQEHKDCDCSCYKTVKRVVTSAFTRYGKFVGRHPLPFIILPILLFGGLGAGLAALDTETDMETIYFPKDSRAMDDRQTVRDTFPDWNNIYYNAFSQSDTDGAVTLIFKVKGDDILNPAVLAEIQTFVDQVKNITATYDTVIYTHNDLCARAASQCVVDGEYVLSTAFQNALAAGTVTYPYWVTSGGAVALFTAIGGVTTQSGILRNATVLKISFKLLAGSVTWEKNFLTLAATFDPVYTEVTYETPDSLSEELDKSTSGDIWLFSLTITIMLTYASIVTAGGNPVSTRGMLANGGVLAAGLGILGSMGLLSLCGVKFVNILTVPARLGATFAGAGIGITITSITDFLAFVIGTTSVFRSVTNFSLYA</sequence>
<feature type="transmembrane region" description="Helical" evidence="2">
    <location>
        <begin position="501"/>
        <end position="525"/>
    </location>
</feature>
<accession>A0ABD0KUC8</accession>
<keyword evidence="2" id="KW-1133">Transmembrane helix</keyword>
<feature type="domain" description="SSD" evidence="3">
    <location>
        <begin position="434"/>
        <end position="531"/>
    </location>
</feature>
<dbReference type="InterPro" id="IPR000731">
    <property type="entry name" value="SSD"/>
</dbReference>
<dbReference type="PANTHER" id="PTHR10796:SF92">
    <property type="entry name" value="PATCHED-RELATED, ISOFORM A"/>
    <property type="match status" value="1"/>
</dbReference>
<organism evidence="4 5">
    <name type="scientific">Batillaria attramentaria</name>
    <dbReference type="NCBI Taxonomy" id="370345"/>
    <lineage>
        <taxon>Eukaryota</taxon>
        <taxon>Metazoa</taxon>
        <taxon>Spiralia</taxon>
        <taxon>Lophotrochozoa</taxon>
        <taxon>Mollusca</taxon>
        <taxon>Gastropoda</taxon>
        <taxon>Caenogastropoda</taxon>
        <taxon>Sorbeoconcha</taxon>
        <taxon>Cerithioidea</taxon>
        <taxon>Batillariidae</taxon>
        <taxon>Batillaria</taxon>
    </lineage>
</organism>
<dbReference type="InterPro" id="IPR053958">
    <property type="entry name" value="HMGCR/SNAP/NPC1-like_SSD"/>
</dbReference>
<name>A0ABD0KUC8_9CAEN</name>
<comment type="caution">
    <text evidence="4">The sequence shown here is derived from an EMBL/GenBank/DDBJ whole genome shotgun (WGS) entry which is preliminary data.</text>
</comment>
<dbReference type="PANTHER" id="PTHR10796">
    <property type="entry name" value="PATCHED-RELATED"/>
    <property type="match status" value="1"/>
</dbReference>
<keyword evidence="2" id="KW-0812">Transmembrane</keyword>
<feature type="non-terminal residue" evidence="4">
    <location>
        <position position="541"/>
    </location>
</feature>
<protein>
    <recommendedName>
        <fullName evidence="3">SSD domain-containing protein</fullName>
    </recommendedName>
</protein>
<dbReference type="Pfam" id="PF14652">
    <property type="entry name" value="DUF4457"/>
    <property type="match status" value="1"/>
</dbReference>
<dbReference type="EMBL" id="JACVVK020000122">
    <property type="protein sequence ID" value="KAK7490871.1"/>
    <property type="molecule type" value="Genomic_DNA"/>
</dbReference>
<comment type="similarity">
    <text evidence="1">Belongs to the patched family.</text>
</comment>
<feature type="transmembrane region" description="Helical" evidence="2">
    <location>
        <begin position="209"/>
        <end position="229"/>
    </location>
</feature>
<dbReference type="PROSITE" id="PS50156">
    <property type="entry name" value="SSD"/>
    <property type="match status" value="1"/>
</dbReference>
<dbReference type="InterPro" id="IPR027859">
    <property type="entry name" value="KATNIP_dom"/>
</dbReference>
<reference evidence="4 5" key="1">
    <citation type="journal article" date="2023" name="Sci. Data">
        <title>Genome assembly of the Korean intertidal mud-creeper Batillaria attramentaria.</title>
        <authorList>
            <person name="Patra A.K."/>
            <person name="Ho P.T."/>
            <person name="Jun S."/>
            <person name="Lee S.J."/>
            <person name="Kim Y."/>
            <person name="Won Y.J."/>
        </authorList>
    </citation>
    <scope>NUCLEOTIDE SEQUENCE [LARGE SCALE GENOMIC DNA]</scope>
    <source>
        <strain evidence="4">Wonlab-2016</strain>
    </source>
</reference>
<dbReference type="Proteomes" id="UP001519460">
    <property type="component" value="Unassembled WGS sequence"/>
</dbReference>
<evidence type="ECO:0000313" key="4">
    <source>
        <dbReference type="EMBL" id="KAK7490871.1"/>
    </source>
</evidence>
<gene>
    <name evidence="4" type="ORF">BaRGS_00017927</name>
</gene>
<dbReference type="InterPro" id="IPR051697">
    <property type="entry name" value="Patched_domain-protein"/>
</dbReference>
<evidence type="ECO:0000256" key="1">
    <source>
        <dbReference type="ARBA" id="ARBA00005585"/>
    </source>
</evidence>
<evidence type="ECO:0000313" key="5">
    <source>
        <dbReference type="Proteomes" id="UP001519460"/>
    </source>
</evidence>
<keyword evidence="2" id="KW-0472">Membrane</keyword>
<evidence type="ECO:0000259" key="3">
    <source>
        <dbReference type="PROSITE" id="PS50156"/>
    </source>
</evidence>
<proteinExistence type="inferred from homology"/>